<keyword evidence="2" id="KW-1185">Reference proteome</keyword>
<organism evidence="1 2">
    <name type="scientific">Leeuwenhoekiella aequorea</name>
    <dbReference type="NCBI Taxonomy" id="283736"/>
    <lineage>
        <taxon>Bacteria</taxon>
        <taxon>Pseudomonadati</taxon>
        <taxon>Bacteroidota</taxon>
        <taxon>Flavobacteriia</taxon>
        <taxon>Flavobacteriales</taxon>
        <taxon>Flavobacteriaceae</taxon>
        <taxon>Leeuwenhoekiella</taxon>
    </lineage>
</organism>
<dbReference type="RefSeq" id="WP_128756827.1">
    <property type="nucleotide sequence ID" value="NZ_QOVM01000002.1"/>
</dbReference>
<dbReference type="EMBL" id="QOVM01000002">
    <property type="protein sequence ID" value="RXG23286.1"/>
    <property type="molecule type" value="Genomic_DNA"/>
</dbReference>
<reference evidence="1 2" key="1">
    <citation type="submission" date="2018-07" db="EMBL/GenBank/DDBJ databases">
        <title>Leeuwenhoekiella genomics.</title>
        <authorList>
            <person name="Tahon G."/>
            <person name="Willems A."/>
        </authorList>
    </citation>
    <scope>NUCLEOTIDE SEQUENCE [LARGE SCALE GENOMIC DNA]</scope>
    <source>
        <strain evidence="1 2">LMG 22550</strain>
    </source>
</reference>
<proteinExistence type="predicted"/>
<gene>
    <name evidence="1" type="ORF">DSM00_899</name>
</gene>
<sequence length="147" mass="16931">MKYSLKIIIDLPLKDTIDKMDTLENLKKWQDGLISARVISGNFGEQGAKTELKYDFGKRKITMIETILETEMPHHLIAEYRAPGVLNIQKNTFESTEDGKTVWRSENMFKFEGLGMKTLGLLMPGIFKKQSLKYMRDFKSFAESEIA</sequence>
<dbReference type="CDD" id="cd07812">
    <property type="entry name" value="SRPBCC"/>
    <property type="match status" value="1"/>
</dbReference>
<dbReference type="InterPro" id="IPR023393">
    <property type="entry name" value="START-like_dom_sf"/>
</dbReference>
<evidence type="ECO:0000313" key="1">
    <source>
        <dbReference type="EMBL" id="RXG23286.1"/>
    </source>
</evidence>
<dbReference type="Proteomes" id="UP000289238">
    <property type="component" value="Unassembled WGS sequence"/>
</dbReference>
<dbReference type="Gene3D" id="3.30.530.20">
    <property type="match status" value="1"/>
</dbReference>
<comment type="caution">
    <text evidence="1">The sequence shown here is derived from an EMBL/GenBank/DDBJ whole genome shotgun (WGS) entry which is preliminary data.</text>
</comment>
<name>A0A4Q0PAH4_9FLAO</name>
<evidence type="ECO:0008006" key="3">
    <source>
        <dbReference type="Google" id="ProtNLM"/>
    </source>
</evidence>
<evidence type="ECO:0000313" key="2">
    <source>
        <dbReference type="Proteomes" id="UP000289238"/>
    </source>
</evidence>
<dbReference type="OrthoDB" id="411301at2"/>
<protein>
    <recommendedName>
        <fullName evidence="3">Polyketide cyclase/dehydrase/lipid transport protein</fullName>
    </recommendedName>
</protein>
<accession>A0A4Q0PAH4</accession>
<dbReference type="SUPFAM" id="SSF55961">
    <property type="entry name" value="Bet v1-like"/>
    <property type="match status" value="1"/>
</dbReference>
<dbReference type="AlphaFoldDB" id="A0A4Q0PAH4"/>